<sequence length="60" mass="6900">MENPVFSINHLLYGYAQTNNEAHCMPQHEVEEEVGKNNKEKKIRTSFTKKQDYSGAISIT</sequence>
<organism evidence="1 2">
    <name type="scientific">Ancylostoma caninum</name>
    <name type="common">Dog hookworm</name>
    <dbReference type="NCBI Taxonomy" id="29170"/>
    <lineage>
        <taxon>Eukaryota</taxon>
        <taxon>Metazoa</taxon>
        <taxon>Ecdysozoa</taxon>
        <taxon>Nematoda</taxon>
        <taxon>Chromadorea</taxon>
        <taxon>Rhabditida</taxon>
        <taxon>Rhabditina</taxon>
        <taxon>Rhabditomorpha</taxon>
        <taxon>Strongyloidea</taxon>
        <taxon>Ancylostomatidae</taxon>
        <taxon>Ancylostomatinae</taxon>
        <taxon>Ancylostoma</taxon>
    </lineage>
</organism>
<accession>A0A368FE83</accession>
<dbReference type="Proteomes" id="UP000252519">
    <property type="component" value="Unassembled WGS sequence"/>
</dbReference>
<protein>
    <submittedName>
        <fullName evidence="1">Uncharacterized protein</fullName>
    </submittedName>
</protein>
<comment type="caution">
    <text evidence="1">The sequence shown here is derived from an EMBL/GenBank/DDBJ whole genome shotgun (WGS) entry which is preliminary data.</text>
</comment>
<reference evidence="1 2" key="1">
    <citation type="submission" date="2014-10" db="EMBL/GenBank/DDBJ databases">
        <title>Draft genome of the hookworm Ancylostoma caninum.</title>
        <authorList>
            <person name="Mitreva M."/>
        </authorList>
    </citation>
    <scope>NUCLEOTIDE SEQUENCE [LARGE SCALE GENOMIC DNA]</scope>
    <source>
        <strain evidence="1 2">Baltimore</strain>
    </source>
</reference>
<gene>
    <name evidence="1" type="ORF">ANCCAN_25044</name>
</gene>
<dbReference type="AlphaFoldDB" id="A0A368FE83"/>
<name>A0A368FE83_ANCCA</name>
<dbReference type="EMBL" id="JOJR01002073">
    <property type="protein sequence ID" value="RCN29200.1"/>
    <property type="molecule type" value="Genomic_DNA"/>
</dbReference>
<evidence type="ECO:0000313" key="2">
    <source>
        <dbReference type="Proteomes" id="UP000252519"/>
    </source>
</evidence>
<keyword evidence="2" id="KW-1185">Reference proteome</keyword>
<evidence type="ECO:0000313" key="1">
    <source>
        <dbReference type="EMBL" id="RCN29200.1"/>
    </source>
</evidence>
<proteinExistence type="predicted"/>